<gene>
    <name evidence="2" type="ORF">RIMI_LOCUS16575353</name>
</gene>
<dbReference type="EMBL" id="CAUEEQ010046537">
    <property type="protein sequence ID" value="CAJ0958895.1"/>
    <property type="molecule type" value="Genomic_DNA"/>
</dbReference>
<evidence type="ECO:0000313" key="3">
    <source>
        <dbReference type="Proteomes" id="UP001176940"/>
    </source>
</evidence>
<protein>
    <recommendedName>
        <fullName evidence="1">GIY-YIG domain-containing protein</fullName>
    </recommendedName>
</protein>
<evidence type="ECO:0000313" key="2">
    <source>
        <dbReference type="EMBL" id="CAJ0958895.1"/>
    </source>
</evidence>
<dbReference type="Pfam" id="PF26215">
    <property type="entry name" value="HTH_animal"/>
    <property type="match status" value="1"/>
</dbReference>
<feature type="domain" description="GIY-YIG" evidence="1">
    <location>
        <begin position="246"/>
        <end position="302"/>
    </location>
</feature>
<dbReference type="InterPro" id="IPR000305">
    <property type="entry name" value="GIY-YIG_endonuc"/>
</dbReference>
<dbReference type="PANTHER" id="PTHR21301">
    <property type="entry name" value="REVERSE TRANSCRIPTASE"/>
    <property type="match status" value="1"/>
</dbReference>
<sequence>MDRFERDYIYPNPIFQQLALTWVRYTDDIFCTWQGDQTSLLEFYNHINTIRPELTFSLSYHADAFTFLDTKVLKDTSGTLSTDIYTKPMDCNSLLLYSSCHPKATKNSLPRSQFKKVTKIVSHPRMRETRLHEMAEKFKIRDNQPQLLNLIRRHWPLLNKAYPNIKIFKNPPLVCTKRPKNLRDTLVRADLGPCKPTSTRSLSRQRTGTFPCLSCMSCSNVFKGKDVVHPRTGKTYPIKDYYTYESNFVVYIIKCLCGLLYVGETTQAIRDRISSHKSTIRCEKLWLPYRPTSRRPSTTWSN</sequence>
<evidence type="ECO:0000259" key="1">
    <source>
        <dbReference type="PROSITE" id="PS50164"/>
    </source>
</evidence>
<dbReference type="Proteomes" id="UP001176940">
    <property type="component" value="Unassembled WGS sequence"/>
</dbReference>
<proteinExistence type="predicted"/>
<dbReference type="PANTHER" id="PTHR21301:SF12">
    <property type="match status" value="1"/>
</dbReference>
<comment type="caution">
    <text evidence="2">The sequence shown here is derived from an EMBL/GenBank/DDBJ whole genome shotgun (WGS) entry which is preliminary data.</text>
</comment>
<reference evidence="2" key="1">
    <citation type="submission" date="2023-07" db="EMBL/GenBank/DDBJ databases">
        <authorList>
            <person name="Stuckert A."/>
        </authorList>
    </citation>
    <scope>NUCLEOTIDE SEQUENCE</scope>
</reference>
<dbReference type="PROSITE" id="PS50164">
    <property type="entry name" value="GIY_YIG"/>
    <property type="match status" value="1"/>
</dbReference>
<organism evidence="2 3">
    <name type="scientific">Ranitomeya imitator</name>
    <name type="common">mimic poison frog</name>
    <dbReference type="NCBI Taxonomy" id="111125"/>
    <lineage>
        <taxon>Eukaryota</taxon>
        <taxon>Metazoa</taxon>
        <taxon>Chordata</taxon>
        <taxon>Craniata</taxon>
        <taxon>Vertebrata</taxon>
        <taxon>Euteleostomi</taxon>
        <taxon>Amphibia</taxon>
        <taxon>Batrachia</taxon>
        <taxon>Anura</taxon>
        <taxon>Neobatrachia</taxon>
        <taxon>Hyloidea</taxon>
        <taxon>Dendrobatidae</taxon>
        <taxon>Dendrobatinae</taxon>
        <taxon>Ranitomeya</taxon>
    </lineage>
</organism>
<name>A0ABN9M8F4_9NEOB</name>
<accession>A0ABN9M8F4</accession>
<dbReference type="InterPro" id="IPR058912">
    <property type="entry name" value="HTH_animal"/>
</dbReference>
<keyword evidence="3" id="KW-1185">Reference proteome</keyword>